<gene>
    <name evidence="1" type="ORF">BJX67DRAFT_359499</name>
</gene>
<dbReference type="GeneID" id="98144762"/>
<proteinExistence type="predicted"/>
<protein>
    <submittedName>
        <fullName evidence="1">Uncharacterized protein</fullName>
    </submittedName>
</protein>
<evidence type="ECO:0000313" key="1">
    <source>
        <dbReference type="EMBL" id="KAL2864969.1"/>
    </source>
</evidence>
<dbReference type="Proteomes" id="UP001610432">
    <property type="component" value="Unassembled WGS sequence"/>
</dbReference>
<sequence>MSYSRLIKSADSLQVPRMSDWNTSVEKNGGNNVPMSSKRAGTHLPSPGTWVNTLHLNPHPGKLREDLPFTPTTTIGSMNLRADNKSDHNLIPDPDNGLSDQPQFGTSISRGLDGKAFGKPVMGIYDRKNRTITIQSGRSTYKIRFDDCDITGHGPVPSSEDEDIIVNFRYVNTFVLHCAVPVPYSVARSRLAKLGLLPFPVPRQPERVKTPERDSNLNWFHEQHFA</sequence>
<organism evidence="1 2">
    <name type="scientific">Aspergillus lucknowensis</name>
    <dbReference type="NCBI Taxonomy" id="176173"/>
    <lineage>
        <taxon>Eukaryota</taxon>
        <taxon>Fungi</taxon>
        <taxon>Dikarya</taxon>
        <taxon>Ascomycota</taxon>
        <taxon>Pezizomycotina</taxon>
        <taxon>Eurotiomycetes</taxon>
        <taxon>Eurotiomycetidae</taxon>
        <taxon>Eurotiales</taxon>
        <taxon>Aspergillaceae</taxon>
        <taxon>Aspergillus</taxon>
        <taxon>Aspergillus subgen. Nidulantes</taxon>
    </lineage>
</organism>
<comment type="caution">
    <text evidence="1">The sequence shown here is derived from an EMBL/GenBank/DDBJ whole genome shotgun (WGS) entry which is preliminary data.</text>
</comment>
<name>A0ABR4LK97_9EURO</name>
<reference evidence="1 2" key="1">
    <citation type="submission" date="2024-07" db="EMBL/GenBank/DDBJ databases">
        <title>Section-level genome sequencing and comparative genomics of Aspergillus sections Usti and Cavernicolus.</title>
        <authorList>
            <consortium name="Lawrence Berkeley National Laboratory"/>
            <person name="Nybo J.L."/>
            <person name="Vesth T.C."/>
            <person name="Theobald S."/>
            <person name="Frisvad J.C."/>
            <person name="Larsen T.O."/>
            <person name="Kjaerboelling I."/>
            <person name="Rothschild-Mancinelli K."/>
            <person name="Lyhne E.K."/>
            <person name="Kogle M.E."/>
            <person name="Barry K."/>
            <person name="Clum A."/>
            <person name="Na H."/>
            <person name="Ledsgaard L."/>
            <person name="Lin J."/>
            <person name="Lipzen A."/>
            <person name="Kuo A."/>
            <person name="Riley R."/>
            <person name="Mondo S."/>
            <person name="Labutti K."/>
            <person name="Haridas S."/>
            <person name="Pangalinan J."/>
            <person name="Salamov A.A."/>
            <person name="Simmons B.A."/>
            <person name="Magnuson J.K."/>
            <person name="Chen J."/>
            <person name="Drula E."/>
            <person name="Henrissat B."/>
            <person name="Wiebenga A."/>
            <person name="Lubbers R.J."/>
            <person name="Gomes A.C."/>
            <person name="Macurrencykelacurrency M.R."/>
            <person name="Stajich J."/>
            <person name="Grigoriev I.V."/>
            <person name="Mortensen U.H."/>
            <person name="De Vries R.P."/>
            <person name="Baker S.E."/>
            <person name="Andersen M.R."/>
        </authorList>
    </citation>
    <scope>NUCLEOTIDE SEQUENCE [LARGE SCALE GENOMIC DNA]</scope>
    <source>
        <strain evidence="1 2">CBS 449.75</strain>
    </source>
</reference>
<accession>A0ABR4LK97</accession>
<dbReference type="EMBL" id="JBFXLQ010000035">
    <property type="protein sequence ID" value="KAL2864969.1"/>
    <property type="molecule type" value="Genomic_DNA"/>
</dbReference>
<evidence type="ECO:0000313" key="2">
    <source>
        <dbReference type="Proteomes" id="UP001610432"/>
    </source>
</evidence>
<dbReference type="RefSeq" id="XP_070883948.1">
    <property type="nucleotide sequence ID" value="XM_071029690.1"/>
</dbReference>
<keyword evidence="2" id="KW-1185">Reference proteome</keyword>